<dbReference type="RefSeq" id="WP_394393461.1">
    <property type="nucleotide sequence ID" value="NZ_JBIENY010000146.1"/>
</dbReference>
<evidence type="ECO:0000313" key="1">
    <source>
        <dbReference type="EMBL" id="MFG6295698.1"/>
    </source>
</evidence>
<proteinExistence type="predicted"/>
<dbReference type="Proteomes" id="UP001605990">
    <property type="component" value="Unassembled WGS sequence"/>
</dbReference>
<accession>A0ABW7DXV1</accession>
<sequence length="148" mass="16174">MVALYASDMPSNYRGRRGDSAQVNAWVLQGAMRLGLDELYRSAAYAYGYRLLWLANCTTPDQDAAHTRRFPSAKRLDRAEGLAALITCRSEMTPEARKRGARILIEGACYCAGTGWVPFDMGDGTEAHQACPGHNPEGRMPLYAGVSA</sequence>
<evidence type="ECO:0000313" key="2">
    <source>
        <dbReference type="Proteomes" id="UP001605990"/>
    </source>
</evidence>
<dbReference type="EMBL" id="JBIENY010000146">
    <property type="protein sequence ID" value="MFG6295698.1"/>
    <property type="molecule type" value="Genomic_DNA"/>
</dbReference>
<organism evidence="1 2">
    <name type="scientific">Streptomyces rochei</name>
    <name type="common">Streptomyces parvullus</name>
    <dbReference type="NCBI Taxonomy" id="1928"/>
    <lineage>
        <taxon>Bacteria</taxon>
        <taxon>Bacillati</taxon>
        <taxon>Actinomycetota</taxon>
        <taxon>Actinomycetes</taxon>
        <taxon>Kitasatosporales</taxon>
        <taxon>Streptomycetaceae</taxon>
        <taxon>Streptomyces</taxon>
        <taxon>Streptomyces rochei group</taxon>
    </lineage>
</organism>
<comment type="caution">
    <text evidence="1">The sequence shown here is derived from an EMBL/GenBank/DDBJ whole genome shotgun (WGS) entry which is preliminary data.</text>
</comment>
<reference evidence="1 2" key="1">
    <citation type="submission" date="2024-10" db="EMBL/GenBank/DDBJ databases">
        <title>Draft genome assembly of a novel steroid transforming actinomycete isolated from African clawed frog Xenopus laevis.</title>
        <authorList>
            <person name="Bragin E."/>
            <person name="Kollerov V."/>
            <person name="Donova M.V."/>
        </authorList>
    </citation>
    <scope>NUCLEOTIDE SEQUENCE [LARGE SCALE GENOMIC DNA]</scope>
    <source>
        <strain evidence="1 2">MTOC-St3</strain>
    </source>
</reference>
<gene>
    <name evidence="1" type="ORF">ACGU38_10040</name>
</gene>
<name>A0ABW7DXV1_STRRO</name>
<protein>
    <submittedName>
        <fullName evidence="1">Uncharacterized protein</fullName>
    </submittedName>
</protein>
<keyword evidence="2" id="KW-1185">Reference proteome</keyword>